<dbReference type="InterPro" id="IPR027417">
    <property type="entry name" value="P-loop_NTPase"/>
</dbReference>
<dbReference type="PROSITE" id="PS00211">
    <property type="entry name" value="ABC_TRANSPORTER_1"/>
    <property type="match status" value="1"/>
</dbReference>
<dbReference type="Pfam" id="PF00005">
    <property type="entry name" value="ABC_tran"/>
    <property type="match status" value="1"/>
</dbReference>
<dbReference type="AlphaFoldDB" id="A0A251X8P3"/>
<proteinExistence type="inferred from homology"/>
<dbReference type="PANTHER" id="PTHR46743">
    <property type="entry name" value="TEICHOIC ACIDS EXPORT ATP-BINDING PROTEIN TAGH"/>
    <property type="match status" value="1"/>
</dbReference>
<dbReference type="CDD" id="cd03220">
    <property type="entry name" value="ABC_KpsT_Wzt"/>
    <property type="match status" value="1"/>
</dbReference>
<dbReference type="SMART" id="SM00382">
    <property type="entry name" value="AAA"/>
    <property type="match status" value="1"/>
</dbReference>
<dbReference type="PANTHER" id="PTHR46743:SF2">
    <property type="entry name" value="TEICHOIC ACIDS EXPORT ATP-BINDING PROTEIN TAGH"/>
    <property type="match status" value="1"/>
</dbReference>
<comment type="similarity">
    <text evidence="1">Belongs to the ABC transporter superfamily.</text>
</comment>
<comment type="caution">
    <text evidence="6">The sequence shown here is derived from an EMBL/GenBank/DDBJ whole genome shotgun (WGS) entry which is preliminary data.</text>
</comment>
<keyword evidence="4 6" id="KW-0067">ATP-binding</keyword>
<dbReference type="InterPro" id="IPR015860">
    <property type="entry name" value="ABC_transpr_TagH-like"/>
</dbReference>
<name>A0A251X8P3_9GAMM</name>
<gene>
    <name evidence="6" type="ORF">TPSD3_08465</name>
</gene>
<evidence type="ECO:0000256" key="4">
    <source>
        <dbReference type="ARBA" id="ARBA00022840"/>
    </source>
</evidence>
<dbReference type="GO" id="GO:0140359">
    <property type="term" value="F:ABC-type transporter activity"/>
    <property type="evidence" value="ECO:0007669"/>
    <property type="project" value="InterPro"/>
</dbReference>
<evidence type="ECO:0000256" key="1">
    <source>
        <dbReference type="ARBA" id="ARBA00005417"/>
    </source>
</evidence>
<dbReference type="SUPFAM" id="SSF52540">
    <property type="entry name" value="P-loop containing nucleoside triphosphate hydrolases"/>
    <property type="match status" value="1"/>
</dbReference>
<keyword evidence="3" id="KW-0547">Nucleotide-binding</keyword>
<organism evidence="6 7">
    <name type="scientific">Thioflexithrix psekupsensis</name>
    <dbReference type="NCBI Taxonomy" id="1570016"/>
    <lineage>
        <taxon>Bacteria</taxon>
        <taxon>Pseudomonadati</taxon>
        <taxon>Pseudomonadota</taxon>
        <taxon>Gammaproteobacteria</taxon>
        <taxon>Thiotrichales</taxon>
        <taxon>Thioflexithrix</taxon>
    </lineage>
</organism>
<evidence type="ECO:0000313" key="6">
    <source>
        <dbReference type="EMBL" id="OUD14341.1"/>
    </source>
</evidence>
<dbReference type="GO" id="GO:0016887">
    <property type="term" value="F:ATP hydrolysis activity"/>
    <property type="evidence" value="ECO:0007669"/>
    <property type="project" value="InterPro"/>
</dbReference>
<feature type="domain" description="ABC transporter" evidence="5">
    <location>
        <begin position="5"/>
        <end position="245"/>
    </location>
</feature>
<sequence length="425" mass="46711">MDNVIELENVSKTYRIYQRGWDQLKEIMTGRTYAHLTYALHPLNLNIHHGQVVGLVGKNGAGKSTLLKLVARTLTPDLGGHCRVHGRVAALLELGGGFHPEMTGRENVYLSGAVMGLTLQQIDELYDEIVAFAGIADDMERPVKTYSSGMFVRLAFAVATCIEPDILIVDEALSVGDGAFARKSFDRIMHFRESAKTILFCSHSLYQMEKICDTVLWLDHGQVKAQGDPNHVLTEYAEFLNHDSNSRTSLLSPAKINTSSDSDIESTEETLSIPTELKGTARLTQIVAHSGAQSGTALQLHSGESELTVTIEFIYDPTLATPTVGVAVMRRDGLLIASATTHNDDVLIPHHNTGKGKINLLFPRLLLLKGNYQLDVYLGCEKALHAYDQALSAIQLEVVQHGVEQGIVAMPHRWQLTAQDHLLSL</sequence>
<dbReference type="PROSITE" id="PS50893">
    <property type="entry name" value="ABC_TRANSPORTER_2"/>
    <property type="match status" value="1"/>
</dbReference>
<dbReference type="EMBL" id="MSLT01000012">
    <property type="protein sequence ID" value="OUD14341.1"/>
    <property type="molecule type" value="Genomic_DNA"/>
</dbReference>
<keyword evidence="2" id="KW-0813">Transport</keyword>
<dbReference type="InterPro" id="IPR003439">
    <property type="entry name" value="ABC_transporter-like_ATP-bd"/>
</dbReference>
<keyword evidence="7" id="KW-1185">Reference proteome</keyword>
<dbReference type="InterPro" id="IPR003593">
    <property type="entry name" value="AAA+_ATPase"/>
</dbReference>
<evidence type="ECO:0000256" key="2">
    <source>
        <dbReference type="ARBA" id="ARBA00022448"/>
    </source>
</evidence>
<dbReference type="Gene3D" id="2.70.50.60">
    <property type="entry name" value="abc- transporter (atp binding component) like domain"/>
    <property type="match status" value="1"/>
</dbReference>
<dbReference type="OrthoDB" id="9778870at2"/>
<dbReference type="InterPro" id="IPR029439">
    <property type="entry name" value="Wzt_C"/>
</dbReference>
<evidence type="ECO:0000256" key="3">
    <source>
        <dbReference type="ARBA" id="ARBA00022741"/>
    </source>
</evidence>
<accession>A0A251X8P3</accession>
<reference evidence="6 7" key="1">
    <citation type="submission" date="2016-12" db="EMBL/GenBank/DDBJ databases">
        <title>Thioflexothrix psekupsii D3 genome sequencing and assembly.</title>
        <authorList>
            <person name="Fomenkov A."/>
            <person name="Vincze T."/>
            <person name="Grabovich M."/>
            <person name="Anton B.P."/>
            <person name="Dubinina G."/>
            <person name="Orlova M."/>
            <person name="Belousova E."/>
            <person name="Roberts R.J."/>
        </authorList>
    </citation>
    <scope>NUCLEOTIDE SEQUENCE [LARGE SCALE GENOMIC DNA]</scope>
    <source>
        <strain evidence="6">D3</strain>
    </source>
</reference>
<dbReference type="Gene3D" id="3.40.50.300">
    <property type="entry name" value="P-loop containing nucleotide triphosphate hydrolases"/>
    <property type="match status" value="1"/>
</dbReference>
<evidence type="ECO:0000259" key="5">
    <source>
        <dbReference type="PROSITE" id="PS50893"/>
    </source>
</evidence>
<dbReference type="InterPro" id="IPR017871">
    <property type="entry name" value="ABC_transporter-like_CS"/>
</dbReference>
<dbReference type="Pfam" id="PF14524">
    <property type="entry name" value="Wzt_C"/>
    <property type="match status" value="1"/>
</dbReference>
<dbReference type="CDD" id="cd10147">
    <property type="entry name" value="Wzt_C-like"/>
    <property type="match status" value="1"/>
</dbReference>
<dbReference type="Proteomes" id="UP000194798">
    <property type="component" value="Unassembled WGS sequence"/>
</dbReference>
<protein>
    <submittedName>
        <fullName evidence="6">ABC transporter ATP-binding protein</fullName>
    </submittedName>
</protein>
<dbReference type="InterPro" id="IPR050683">
    <property type="entry name" value="Bact_Polysacc_Export_ATP-bd"/>
</dbReference>
<dbReference type="GO" id="GO:0005524">
    <property type="term" value="F:ATP binding"/>
    <property type="evidence" value="ECO:0007669"/>
    <property type="project" value="UniProtKB-KW"/>
</dbReference>
<evidence type="ECO:0000313" key="7">
    <source>
        <dbReference type="Proteomes" id="UP000194798"/>
    </source>
</evidence>
<dbReference type="GO" id="GO:0016020">
    <property type="term" value="C:membrane"/>
    <property type="evidence" value="ECO:0007669"/>
    <property type="project" value="InterPro"/>
</dbReference>